<evidence type="ECO:0000313" key="3">
    <source>
        <dbReference type="Proteomes" id="UP000326907"/>
    </source>
</evidence>
<gene>
    <name evidence="2" type="ORF">F5983_07500</name>
</gene>
<dbReference type="AlphaFoldDB" id="A0A5N5EQ27"/>
<accession>A0A5N5EQ27</accession>
<evidence type="ECO:0000313" key="2">
    <source>
        <dbReference type="EMBL" id="KAB2592917.1"/>
    </source>
</evidence>
<dbReference type="RefSeq" id="WP_151509584.1">
    <property type="nucleotide sequence ID" value="NZ_VYUA01000005.1"/>
</dbReference>
<keyword evidence="1" id="KW-0732">Signal</keyword>
<sequence>MRENWRIKVSVLAGASALAFSALTAVPAVADEAVEDLQEVQMPAGVKIVEGFAPAAGADAPSLEPTADALFSAAAAAKAAPGANTCLGSTAAYGATGCFQHNGDIVWAGDTKKDGMSAAVGVYTDYGRAAEVCINKLGVNTWATCDKDYRETGNVRLRVLRYDGNTGKFYQPESWSGWIPVDGKY</sequence>
<organism evidence="2 3">
    <name type="scientific">Streptomyces arboris</name>
    <dbReference type="NCBI Taxonomy" id="2600619"/>
    <lineage>
        <taxon>Bacteria</taxon>
        <taxon>Bacillati</taxon>
        <taxon>Actinomycetota</taxon>
        <taxon>Actinomycetes</taxon>
        <taxon>Kitasatosporales</taxon>
        <taxon>Streptomycetaceae</taxon>
        <taxon>Streptomyces</taxon>
    </lineage>
</organism>
<evidence type="ECO:0008006" key="4">
    <source>
        <dbReference type="Google" id="ProtNLM"/>
    </source>
</evidence>
<evidence type="ECO:0000256" key="1">
    <source>
        <dbReference type="SAM" id="SignalP"/>
    </source>
</evidence>
<proteinExistence type="predicted"/>
<protein>
    <recommendedName>
        <fullName evidence="4">Secreted protein</fullName>
    </recommendedName>
</protein>
<dbReference type="Proteomes" id="UP000326907">
    <property type="component" value="Unassembled WGS sequence"/>
</dbReference>
<feature type="signal peptide" evidence="1">
    <location>
        <begin position="1"/>
        <end position="30"/>
    </location>
</feature>
<feature type="chain" id="PRO_5024867050" description="Secreted protein" evidence="1">
    <location>
        <begin position="31"/>
        <end position="185"/>
    </location>
</feature>
<keyword evidence="3" id="KW-1185">Reference proteome</keyword>
<name>A0A5N5EQ27_9ACTN</name>
<reference evidence="2 3" key="1">
    <citation type="submission" date="2019-09" db="EMBL/GenBank/DDBJ databases">
        <authorList>
            <person name="Liu P."/>
        </authorList>
    </citation>
    <scope>NUCLEOTIDE SEQUENCE [LARGE SCALE GENOMIC DNA]</scope>
    <source>
        <strain evidence="2 3">TRM68085</strain>
    </source>
</reference>
<dbReference type="EMBL" id="VYUA01000005">
    <property type="protein sequence ID" value="KAB2592917.1"/>
    <property type="molecule type" value="Genomic_DNA"/>
</dbReference>
<comment type="caution">
    <text evidence="2">The sequence shown here is derived from an EMBL/GenBank/DDBJ whole genome shotgun (WGS) entry which is preliminary data.</text>
</comment>